<evidence type="ECO:0000256" key="2">
    <source>
        <dbReference type="SAM" id="Phobius"/>
    </source>
</evidence>
<feature type="region of interest" description="Disordered" evidence="1">
    <location>
        <begin position="329"/>
        <end position="363"/>
    </location>
</feature>
<reference evidence="3" key="1">
    <citation type="journal article" date="2020" name="Fungal Divers.">
        <title>Resolving the Mortierellaceae phylogeny through synthesis of multi-gene phylogenetics and phylogenomics.</title>
        <authorList>
            <person name="Vandepol N."/>
            <person name="Liber J."/>
            <person name="Desiro A."/>
            <person name="Na H."/>
            <person name="Kennedy M."/>
            <person name="Barry K."/>
            <person name="Grigoriev I.V."/>
            <person name="Miller A.N."/>
            <person name="O'Donnell K."/>
            <person name="Stajich J.E."/>
            <person name="Bonito G."/>
        </authorList>
    </citation>
    <scope>NUCLEOTIDE SEQUENCE</scope>
    <source>
        <strain evidence="3">BC1065</strain>
    </source>
</reference>
<evidence type="ECO:0000256" key="1">
    <source>
        <dbReference type="SAM" id="MobiDB-lite"/>
    </source>
</evidence>
<keyword evidence="4" id="KW-1185">Reference proteome</keyword>
<dbReference type="EMBL" id="JAAAJB010000134">
    <property type="protein sequence ID" value="KAG0264641.1"/>
    <property type="molecule type" value="Genomic_DNA"/>
</dbReference>
<feature type="compositionally biased region" description="Pro residues" evidence="1">
    <location>
        <begin position="534"/>
        <end position="550"/>
    </location>
</feature>
<dbReference type="CDD" id="cd12087">
    <property type="entry name" value="TM_EGFR-like"/>
    <property type="match status" value="1"/>
</dbReference>
<dbReference type="OrthoDB" id="2431312at2759"/>
<dbReference type="SUPFAM" id="SSF117281">
    <property type="entry name" value="Kelch motif"/>
    <property type="match status" value="1"/>
</dbReference>
<comment type="caution">
    <text evidence="3">The sequence shown here is derived from an EMBL/GenBank/DDBJ whole genome shotgun (WGS) entry which is preliminary data.</text>
</comment>
<gene>
    <name evidence="3" type="ORF">DFQ27_001093</name>
</gene>
<dbReference type="Proteomes" id="UP000807716">
    <property type="component" value="Unassembled WGS sequence"/>
</dbReference>
<feature type="region of interest" description="Disordered" evidence="1">
    <location>
        <begin position="509"/>
        <end position="578"/>
    </location>
</feature>
<organism evidence="3 4">
    <name type="scientific">Actinomortierella ambigua</name>
    <dbReference type="NCBI Taxonomy" id="1343610"/>
    <lineage>
        <taxon>Eukaryota</taxon>
        <taxon>Fungi</taxon>
        <taxon>Fungi incertae sedis</taxon>
        <taxon>Mucoromycota</taxon>
        <taxon>Mortierellomycotina</taxon>
        <taxon>Mortierellomycetes</taxon>
        <taxon>Mortierellales</taxon>
        <taxon>Mortierellaceae</taxon>
        <taxon>Actinomortierella</taxon>
    </lineage>
</organism>
<keyword evidence="2" id="KW-0812">Transmembrane</keyword>
<protein>
    <submittedName>
        <fullName evidence="3">Uncharacterized protein</fullName>
    </submittedName>
</protein>
<evidence type="ECO:0000313" key="4">
    <source>
        <dbReference type="Proteomes" id="UP000807716"/>
    </source>
</evidence>
<keyword evidence="2" id="KW-1133">Transmembrane helix</keyword>
<feature type="compositionally biased region" description="Low complexity" evidence="1">
    <location>
        <begin position="469"/>
        <end position="478"/>
    </location>
</feature>
<accession>A0A9P6QBF0</accession>
<proteinExistence type="predicted"/>
<evidence type="ECO:0000313" key="3">
    <source>
        <dbReference type="EMBL" id="KAG0264641.1"/>
    </source>
</evidence>
<feature type="compositionally biased region" description="Low complexity" evidence="1">
    <location>
        <begin position="568"/>
        <end position="578"/>
    </location>
</feature>
<sequence>MSTDLPAFQRPCLAAGGAGSSSVYVIGVSSTVTGRLEVYRVNINDINAPVATMIGSVTNATTWFAAAERYCDTFSGDRTTPSGAPIMIQQFGEYASATAMFFANGTVMDQYPNNSKKMSYKLFAPTGASGYYNWYTTLSNQADNSTLSPWMSLQYYDSPTVGGTYDYLLGNYPSTSALLAVGHFQPSTVSPAAGYVSVFEKTSGTVYSSSSLIKFDDLNRVQTLSSPFGIKMNDIVLTSDAYPVTMGMTGYIVDRAIADGSTILYWINPSSGTFELKPVLVSGNVPPFYQYRGATGVGTQLVLYGGLLNGTPTTAFHLYDTISNEWSGPGLVKPVNPPTDGRGGNGNGNGSDDDGYGIGGGGTGKSSGNNTGAIVGGVIGAVVLVAAIVGFWWYRRSKRVDKTPTVPAVVTTDESHPSMQSRPVCQDYHKVPPTDIPYPPYQTAYPSAPVATPPYTVGQQPPTQPLPQQPQQQRLSQQASFYHQPPHLLPSAPLGAIYDPNVNNSTTYTPYNAAASSTPSSTTPSSTTGATIYQPPPPHVFSPTGPPPSGPQQHHSYMPPTLTTLDSSQQQPIPATTATSAIAGTCSSNSTVVVPTTPIEAIAPGSSASTGSSSGPFSPIPSQVAYSPTDLSYTSLSSPSTYTAATGGHPHVLHHHPYPHNHNLHSAATTTTTAAPMTISTIAATTAIPGGGLPYQPVSTPVSAAPPNNPQYIPPSI</sequence>
<feature type="compositionally biased region" description="Low complexity" evidence="1">
    <location>
        <begin position="513"/>
        <end position="531"/>
    </location>
</feature>
<feature type="region of interest" description="Disordered" evidence="1">
    <location>
        <begin position="410"/>
        <end position="478"/>
    </location>
</feature>
<dbReference type="AlphaFoldDB" id="A0A9P6QBF0"/>
<name>A0A9P6QBF0_9FUNG</name>
<feature type="transmembrane region" description="Helical" evidence="2">
    <location>
        <begin position="373"/>
        <end position="394"/>
    </location>
</feature>
<keyword evidence="2" id="KW-0472">Membrane</keyword>
<dbReference type="InterPro" id="IPR015915">
    <property type="entry name" value="Kelch-typ_b-propeller"/>
</dbReference>